<dbReference type="InterPro" id="IPR036676">
    <property type="entry name" value="PurM-like_C_sf"/>
</dbReference>
<evidence type="ECO:0000256" key="4">
    <source>
        <dbReference type="ARBA" id="ARBA00022741"/>
    </source>
</evidence>
<sequence length="731" mass="81254">MNNSVNIQQLALNLGLSILEYNLIVDKLGREPNEFETYLFSAQWSEHCGYKHSKYYLKKLNSSFESENAGYVEIGDNAIVFKVESHNHPSAVEPYQGAATGIGGIVRDILAMGARPVALLNSLKFGDLKESKVKKIFNGVVSGISGYGNTIGIPTVAGEISFHETYNNNPLANVMCIGVSKKDELMSSHADGPDRLMAYVGSKTGPDGVHGASFASKEFGKEESPERPSVQVGDPFAEKNLIEASLEIMKIKGVEACQDMGAAGILSSTSEMAYKGKLGCELYLDKVPIRQNDIKPWEIMLSESQERMLFLIEKGCEEQIKKICDKYMLEFAIIGKTIQTSLYRVFEKEQGKILAELDIDVLVNAPEFYKNNVVPTSFYINRGRKIPSIEESADSILKRILAHPTFGSKRWVYEQFDYQVGTNTLIIPGYADSSAIWLKGTQNAIALTIDSNEIYTYLDPYEGTKNVVYEAARNLISIGAKPLAITDNLNFGNPEENEISWQFEQTIEGLISASRELNTPVVSGNVSFYNSYKDKSIYPTPIIGMVGEIEDITKIINKKFKETNDEIYLIGKQQINLEKIGGSLFLYILKDFIGGEIDTVDPLSELQLHKFILELIDKRLVKSVHDVSKGGLLFSIVETCICSNLGFEGNVGSTIEELFGENQGMFIVSISPTDSSKLEEFATTKKIEFKKLGKVVSKEKGIDIGTHKFDLEELNNIYFNSIPNILEDNRC</sequence>
<evidence type="ECO:0000256" key="1">
    <source>
        <dbReference type="ARBA" id="ARBA00022490"/>
    </source>
</evidence>
<reference evidence="14" key="1">
    <citation type="submission" date="2014-11" db="EMBL/GenBank/DDBJ databases">
        <authorList>
            <person name="Wibberg D."/>
        </authorList>
    </citation>
    <scope>NUCLEOTIDE SEQUENCE [LARGE SCALE GENOMIC DNA]</scope>
    <source>
        <strain evidence="14">L3</strain>
    </source>
</reference>
<feature type="binding site" evidence="8">
    <location>
        <position position="487"/>
    </location>
    <ligand>
        <name>ATP</name>
        <dbReference type="ChEBI" id="CHEBI:30616"/>
    </ligand>
</feature>
<dbReference type="EC" id="6.3.5.3" evidence="8"/>
<comment type="similarity">
    <text evidence="8">Belongs to the FGAMS family.</text>
</comment>
<feature type="binding site" evidence="8">
    <location>
        <position position="231"/>
    </location>
    <ligand>
        <name>substrate</name>
    </ligand>
</feature>
<dbReference type="OrthoDB" id="9804441at2"/>
<feature type="binding site" evidence="8">
    <location>
        <position position="84"/>
    </location>
    <ligand>
        <name>Mg(2+)</name>
        <dbReference type="ChEBI" id="CHEBI:18420"/>
        <label>1</label>
    </ligand>
</feature>
<keyword evidence="7 8" id="KW-0460">Magnesium</keyword>
<feature type="domain" description="Phosphoribosylformylglycinamidine synthase linker" evidence="12">
    <location>
        <begin position="9"/>
        <end position="51"/>
    </location>
</feature>
<dbReference type="NCBIfam" id="TIGR01736">
    <property type="entry name" value="FGAM_synth_II"/>
    <property type="match status" value="1"/>
</dbReference>
<name>A0A0C7P4B9_DEFTU</name>
<dbReference type="EMBL" id="LN824141">
    <property type="protein sequence ID" value="CEP78709.1"/>
    <property type="molecule type" value="Genomic_DNA"/>
</dbReference>
<feature type="binding site" evidence="8">
    <location>
        <position position="259"/>
    </location>
    <ligand>
        <name>Mg(2+)</name>
        <dbReference type="ChEBI" id="CHEBI:18420"/>
        <label>2</label>
    </ligand>
</feature>
<evidence type="ECO:0000256" key="5">
    <source>
        <dbReference type="ARBA" id="ARBA00022755"/>
    </source>
</evidence>
<dbReference type="GO" id="GO:0006189">
    <property type="term" value="P:'de novo' IMP biosynthetic process"/>
    <property type="evidence" value="ECO:0007669"/>
    <property type="project" value="UniProtKB-UniRule"/>
</dbReference>
<protein>
    <recommendedName>
        <fullName evidence="8">Phosphoribosylformylglycinamidine synthase subunit PurL</fullName>
        <shortName evidence="8">FGAM synthase</shortName>
        <ecNumber evidence="8">6.3.5.3</ecNumber>
    </recommendedName>
    <alternativeName>
        <fullName evidence="8">Formylglycinamide ribonucleotide amidotransferase subunit II</fullName>
        <shortName evidence="8">FGAR amidotransferase II</shortName>
        <shortName evidence="8">FGAR-AT II</shortName>
    </alternativeName>
    <alternativeName>
        <fullName evidence="8">Glutamine amidotransferase PurL</fullName>
    </alternativeName>
    <alternativeName>
        <fullName evidence="8">Phosphoribosylformylglycinamidine synthase subunit II</fullName>
    </alternativeName>
</protein>
<evidence type="ECO:0000313" key="14">
    <source>
        <dbReference type="Proteomes" id="UP000032809"/>
    </source>
</evidence>
<feature type="binding site" evidence="8">
    <location>
        <position position="50"/>
    </location>
    <ligand>
        <name>ATP</name>
        <dbReference type="ChEBI" id="CHEBI:30616"/>
    </ligand>
</feature>
<dbReference type="GO" id="GO:0000287">
    <property type="term" value="F:magnesium ion binding"/>
    <property type="evidence" value="ECO:0007669"/>
    <property type="project" value="UniProtKB-UniRule"/>
</dbReference>
<comment type="subcellular location">
    <subcellularLocation>
        <location evidence="8">Cytoplasm</location>
    </subcellularLocation>
</comment>
<dbReference type="InterPro" id="IPR016188">
    <property type="entry name" value="PurM-like_N"/>
</dbReference>
<keyword evidence="1 8" id="KW-0963">Cytoplasm</keyword>
<dbReference type="UniPathway" id="UPA00074">
    <property type="reaction ID" value="UER00128"/>
</dbReference>
<feature type="domain" description="PurM-like C-terminal" evidence="11">
    <location>
        <begin position="204"/>
        <end position="341"/>
    </location>
</feature>
<comment type="function">
    <text evidence="8">Part of the phosphoribosylformylglycinamidine synthase complex involved in the purines biosynthetic pathway. Catalyzes the ATP-dependent conversion of formylglycinamide ribonucleotide (FGAR) and glutamine to yield formylglycinamidine ribonucleotide (FGAM) and glutamate. The FGAM synthase complex is composed of three subunits. PurQ produces an ammonia molecule by converting glutamine to glutamate. PurL transfers the ammonia molecule to FGAR to form FGAM in an ATP-dependent manner. PurS interacts with PurQ and PurL and is thought to assist in the transfer of the ammonia molecule from PurQ to PurL.</text>
</comment>
<comment type="pathway">
    <text evidence="8">Purine metabolism; IMP biosynthesis via de novo pathway; 5-amino-1-(5-phospho-D-ribosyl)imidazole from N(2)-formyl-N(1)-(5-phospho-D-ribosyl)glycinamide: step 1/2.</text>
</comment>
<evidence type="ECO:0000256" key="7">
    <source>
        <dbReference type="ARBA" id="ARBA00022842"/>
    </source>
</evidence>
<evidence type="ECO:0000313" key="13">
    <source>
        <dbReference type="EMBL" id="CEP78709.1"/>
    </source>
</evidence>
<dbReference type="InterPro" id="IPR010074">
    <property type="entry name" value="PRibForGlyAmidine_synth_PurL"/>
</dbReference>
<feature type="binding site" evidence="8">
    <location>
        <position position="525"/>
    </location>
    <ligand>
        <name>Mg(2+)</name>
        <dbReference type="ChEBI" id="CHEBI:18420"/>
        <label>1</label>
    </ligand>
</feature>
<organism evidence="13 14">
    <name type="scientific">Defluviitoga tunisiensis</name>
    <dbReference type="NCBI Taxonomy" id="1006576"/>
    <lineage>
        <taxon>Bacteria</taxon>
        <taxon>Thermotogati</taxon>
        <taxon>Thermotogota</taxon>
        <taxon>Thermotogae</taxon>
        <taxon>Petrotogales</taxon>
        <taxon>Petrotogaceae</taxon>
        <taxon>Defluviitoga</taxon>
    </lineage>
</organism>
<dbReference type="KEGG" id="dtn:DTL3_1415"/>
<keyword evidence="5 8" id="KW-0658">Purine biosynthesis</keyword>
<feature type="domain" description="PurM-like N-terminal" evidence="10">
    <location>
        <begin position="67"/>
        <end position="179"/>
    </location>
</feature>
<dbReference type="SUPFAM" id="SSF55326">
    <property type="entry name" value="PurM N-terminal domain-like"/>
    <property type="match status" value="2"/>
</dbReference>
<comment type="caution">
    <text evidence="8">Lacks conserved residue(s) required for the propagation of feature annotation.</text>
</comment>
<dbReference type="InterPro" id="IPR041609">
    <property type="entry name" value="PurL_linker"/>
</dbReference>
<dbReference type="Pfam" id="PF18072">
    <property type="entry name" value="FGAR-AT_linker"/>
    <property type="match status" value="1"/>
</dbReference>
<dbReference type="Pfam" id="PF00586">
    <property type="entry name" value="AIRS"/>
    <property type="match status" value="2"/>
</dbReference>
<dbReference type="RefSeq" id="WP_045088102.1">
    <property type="nucleotide sequence ID" value="NZ_LN824141.1"/>
</dbReference>
<dbReference type="CDD" id="cd02203">
    <property type="entry name" value="PurL_repeat1"/>
    <property type="match status" value="1"/>
</dbReference>
<proteinExistence type="inferred from homology"/>
<evidence type="ECO:0000256" key="3">
    <source>
        <dbReference type="ARBA" id="ARBA00022723"/>
    </source>
</evidence>
<dbReference type="Gene3D" id="3.30.1330.10">
    <property type="entry name" value="PurM-like, N-terminal domain"/>
    <property type="match status" value="2"/>
</dbReference>
<keyword evidence="6 8" id="KW-0067">ATP-binding</keyword>
<accession>A0A0C7P4B9</accession>
<dbReference type="GO" id="GO:0005737">
    <property type="term" value="C:cytoplasm"/>
    <property type="evidence" value="ECO:0007669"/>
    <property type="project" value="UniProtKB-SubCell"/>
</dbReference>
<dbReference type="PANTHER" id="PTHR43555">
    <property type="entry name" value="PHOSPHORIBOSYLFORMYLGLYCINAMIDINE SYNTHASE SUBUNIT PURL"/>
    <property type="match status" value="1"/>
</dbReference>
<dbReference type="InterPro" id="IPR010918">
    <property type="entry name" value="PurM-like_C_dom"/>
</dbReference>
<comment type="catalytic activity">
    <reaction evidence="8">
        <text>N(2)-formyl-N(1)-(5-phospho-beta-D-ribosyl)glycinamide + L-glutamine + ATP + H2O = 2-formamido-N(1)-(5-O-phospho-beta-D-ribosyl)acetamidine + L-glutamate + ADP + phosphate + H(+)</text>
        <dbReference type="Rhea" id="RHEA:17129"/>
        <dbReference type="ChEBI" id="CHEBI:15377"/>
        <dbReference type="ChEBI" id="CHEBI:15378"/>
        <dbReference type="ChEBI" id="CHEBI:29985"/>
        <dbReference type="ChEBI" id="CHEBI:30616"/>
        <dbReference type="ChEBI" id="CHEBI:43474"/>
        <dbReference type="ChEBI" id="CHEBI:58359"/>
        <dbReference type="ChEBI" id="CHEBI:147286"/>
        <dbReference type="ChEBI" id="CHEBI:147287"/>
        <dbReference type="ChEBI" id="CHEBI:456216"/>
        <dbReference type="EC" id="6.3.5.3"/>
    </reaction>
</comment>
<dbReference type="Gene3D" id="3.90.650.10">
    <property type="entry name" value="PurM-like C-terminal domain"/>
    <property type="match status" value="2"/>
</dbReference>
<dbReference type="HOGENOM" id="CLU_003100_0_1_0"/>
<evidence type="ECO:0000256" key="2">
    <source>
        <dbReference type="ARBA" id="ARBA00022598"/>
    </source>
</evidence>
<evidence type="ECO:0000259" key="11">
    <source>
        <dbReference type="Pfam" id="PF02769"/>
    </source>
</evidence>
<dbReference type="AlphaFoldDB" id="A0A0C7P4B9"/>
<evidence type="ECO:0000256" key="8">
    <source>
        <dbReference type="HAMAP-Rule" id="MF_00420"/>
    </source>
</evidence>
<feature type="binding site" evidence="8">
    <location>
        <position position="82"/>
    </location>
    <ligand>
        <name>ATP</name>
        <dbReference type="ChEBI" id="CHEBI:30616"/>
    </ligand>
</feature>
<keyword evidence="14" id="KW-1185">Reference proteome</keyword>
<dbReference type="CDD" id="cd02204">
    <property type="entry name" value="PurL_repeat2"/>
    <property type="match status" value="1"/>
</dbReference>
<feature type="domain" description="PurM-like C-terminal" evidence="11">
    <location>
        <begin position="564"/>
        <end position="700"/>
    </location>
</feature>
<evidence type="ECO:0000256" key="9">
    <source>
        <dbReference type="SAM" id="MobiDB-lite"/>
    </source>
</evidence>
<dbReference type="PIRSF" id="PIRSF001587">
    <property type="entry name" value="FGAM_synthase_II"/>
    <property type="match status" value="1"/>
</dbReference>
<dbReference type="PANTHER" id="PTHR43555:SF1">
    <property type="entry name" value="PHOSPHORIBOSYLFORMYLGLYCINAMIDINE SYNTHASE SUBUNIT PURL"/>
    <property type="match status" value="1"/>
</dbReference>
<keyword evidence="3 8" id="KW-0479">Metal-binding</keyword>
<feature type="binding site" evidence="8">
    <location>
        <position position="107"/>
    </location>
    <ligand>
        <name>substrate</name>
    </ligand>
</feature>
<dbReference type="SUPFAM" id="SSF56042">
    <property type="entry name" value="PurM C-terminal domain-like"/>
    <property type="match status" value="2"/>
</dbReference>
<dbReference type="STRING" id="1006576.DTL3_1415"/>
<feature type="binding site" evidence="8">
    <location>
        <position position="527"/>
    </location>
    <ligand>
        <name>substrate</name>
    </ligand>
</feature>
<dbReference type="GO" id="GO:0004642">
    <property type="term" value="F:phosphoribosylformylglycinamidine synthase activity"/>
    <property type="evidence" value="ECO:0007669"/>
    <property type="project" value="UniProtKB-UniRule"/>
</dbReference>
<feature type="binding site" evidence="8">
    <location>
        <position position="108"/>
    </location>
    <ligand>
        <name>Mg(2+)</name>
        <dbReference type="ChEBI" id="CHEBI:18420"/>
        <label>2</label>
    </ligand>
</feature>
<feature type="binding site" evidence="8">
    <location>
        <begin position="85"/>
        <end position="88"/>
    </location>
    <ligand>
        <name>substrate</name>
    </ligand>
</feature>
<feature type="active site" evidence="8">
    <location>
        <position position="47"/>
    </location>
</feature>
<feature type="binding site" evidence="8">
    <location>
        <position position="524"/>
    </location>
    <ligand>
        <name>ATP</name>
        <dbReference type="ChEBI" id="CHEBI:30616"/>
    </ligand>
</feature>
<feature type="binding site" evidence="8">
    <location>
        <begin position="303"/>
        <end position="305"/>
    </location>
    <ligand>
        <name>substrate</name>
    </ligand>
</feature>
<evidence type="ECO:0000259" key="12">
    <source>
        <dbReference type="Pfam" id="PF18072"/>
    </source>
</evidence>
<dbReference type="Proteomes" id="UP000032809">
    <property type="component" value="Chromosome I"/>
</dbReference>
<keyword evidence="4 8" id="KW-0547">Nucleotide-binding</keyword>
<evidence type="ECO:0000256" key="6">
    <source>
        <dbReference type="ARBA" id="ARBA00022840"/>
    </source>
</evidence>
<dbReference type="GO" id="GO:0005524">
    <property type="term" value="F:ATP binding"/>
    <property type="evidence" value="ECO:0007669"/>
    <property type="project" value="UniProtKB-UniRule"/>
</dbReference>
<feature type="active site" description="Proton acceptor" evidence="8">
    <location>
        <position position="86"/>
    </location>
</feature>
<dbReference type="Pfam" id="PF02769">
    <property type="entry name" value="AIRS_C"/>
    <property type="match status" value="2"/>
</dbReference>
<evidence type="ECO:0000259" key="10">
    <source>
        <dbReference type="Pfam" id="PF00586"/>
    </source>
</evidence>
<gene>
    <name evidence="8 13" type="primary">purL</name>
    <name evidence="13" type="ORF">DTL3_1415</name>
</gene>
<feature type="domain" description="PurM-like N-terminal" evidence="10">
    <location>
        <begin position="438"/>
        <end position="549"/>
    </location>
</feature>
<dbReference type="InterPro" id="IPR036921">
    <property type="entry name" value="PurM-like_N_sf"/>
</dbReference>
<dbReference type="NCBIfam" id="NF002290">
    <property type="entry name" value="PRK01213.1"/>
    <property type="match status" value="1"/>
</dbReference>
<feature type="region of interest" description="Disordered" evidence="9">
    <location>
        <begin position="211"/>
        <end position="232"/>
    </location>
</feature>
<keyword evidence="2 8" id="KW-0436">Ligase</keyword>
<dbReference type="FunFam" id="3.30.1330.10:FF:000004">
    <property type="entry name" value="Phosphoribosylformylglycinamidine synthase subunit PurL"/>
    <property type="match status" value="1"/>
</dbReference>
<comment type="subunit">
    <text evidence="8">Monomer. Part of the FGAM synthase complex composed of 1 PurL, 1 PurQ and 2 PurS subunits.</text>
</comment>
<dbReference type="PATRIC" id="fig|1006576.9.peg.1413"/>
<dbReference type="HAMAP" id="MF_00420">
    <property type="entry name" value="PurL_2"/>
    <property type="match status" value="1"/>
</dbReference>